<dbReference type="OrthoDB" id="5932488at2"/>
<organism evidence="2 3">
    <name type="scientific">Jiangella alba</name>
    <dbReference type="NCBI Taxonomy" id="561176"/>
    <lineage>
        <taxon>Bacteria</taxon>
        <taxon>Bacillati</taxon>
        <taxon>Actinomycetota</taxon>
        <taxon>Actinomycetes</taxon>
        <taxon>Jiangellales</taxon>
        <taxon>Jiangellaceae</taxon>
        <taxon>Jiangella</taxon>
    </lineage>
</organism>
<dbReference type="PANTHER" id="PTHR34293:SF1">
    <property type="entry name" value="HTH-TYPE TRANSCRIPTIONAL REGULATOR TRMBL2"/>
    <property type="match status" value="1"/>
</dbReference>
<dbReference type="RefSeq" id="WP_069110398.1">
    <property type="nucleotide sequence ID" value="NZ_FNUC01000003.1"/>
</dbReference>
<dbReference type="GO" id="GO:0003677">
    <property type="term" value="F:DNA binding"/>
    <property type="evidence" value="ECO:0007669"/>
    <property type="project" value="InterPro"/>
</dbReference>
<accession>A0A1H5HAY7</accession>
<protein>
    <submittedName>
        <fullName evidence="2">Sugar-specific transcriptional regulator TrmB</fullName>
    </submittedName>
</protein>
<dbReference type="GO" id="GO:0006355">
    <property type="term" value="P:regulation of DNA-templated transcription"/>
    <property type="evidence" value="ECO:0007669"/>
    <property type="project" value="InterPro"/>
</dbReference>
<feature type="domain" description="HTH luxR-type" evidence="1">
    <location>
        <begin position="264"/>
        <end position="321"/>
    </location>
</feature>
<reference evidence="3" key="1">
    <citation type="submission" date="2016-10" db="EMBL/GenBank/DDBJ databases">
        <authorList>
            <person name="Varghese N."/>
            <person name="Submissions S."/>
        </authorList>
    </citation>
    <scope>NUCLEOTIDE SEQUENCE [LARGE SCALE GENOMIC DNA]</scope>
    <source>
        <strain evidence="3">DSM 45237</strain>
    </source>
</reference>
<dbReference type="InterPro" id="IPR000792">
    <property type="entry name" value="Tscrpt_reg_LuxR_C"/>
</dbReference>
<dbReference type="Pfam" id="PF13384">
    <property type="entry name" value="HTH_23"/>
    <property type="match status" value="1"/>
</dbReference>
<dbReference type="AlphaFoldDB" id="A0A1H5HAY7"/>
<proteinExistence type="predicted"/>
<gene>
    <name evidence="2" type="ORF">SAMN04488561_0803</name>
</gene>
<evidence type="ECO:0000313" key="3">
    <source>
        <dbReference type="Proteomes" id="UP000181980"/>
    </source>
</evidence>
<name>A0A1H5HAY7_9ACTN</name>
<evidence type="ECO:0000259" key="1">
    <source>
        <dbReference type="SMART" id="SM00421"/>
    </source>
</evidence>
<dbReference type="EMBL" id="FNUC01000003">
    <property type="protein sequence ID" value="SEE25080.1"/>
    <property type="molecule type" value="Genomic_DNA"/>
</dbReference>
<dbReference type="SUPFAM" id="SSF46894">
    <property type="entry name" value="C-terminal effector domain of the bipartite response regulators"/>
    <property type="match status" value="1"/>
</dbReference>
<dbReference type="PANTHER" id="PTHR34293">
    <property type="entry name" value="HTH-TYPE TRANSCRIPTIONAL REGULATOR TRMBL2"/>
    <property type="match status" value="1"/>
</dbReference>
<dbReference type="InterPro" id="IPR036388">
    <property type="entry name" value="WH-like_DNA-bd_sf"/>
</dbReference>
<evidence type="ECO:0000313" key="2">
    <source>
        <dbReference type="EMBL" id="SEE25080.1"/>
    </source>
</evidence>
<dbReference type="Proteomes" id="UP000181980">
    <property type="component" value="Unassembled WGS sequence"/>
</dbReference>
<dbReference type="SMART" id="SM00421">
    <property type="entry name" value="HTH_LUXR"/>
    <property type="match status" value="1"/>
</dbReference>
<dbReference type="STRING" id="561176.SAMN04488561_0803"/>
<dbReference type="Gene3D" id="1.10.10.10">
    <property type="entry name" value="Winged helix-like DNA-binding domain superfamily/Winged helix DNA-binding domain"/>
    <property type="match status" value="1"/>
</dbReference>
<dbReference type="InterPro" id="IPR051797">
    <property type="entry name" value="TrmB-like"/>
</dbReference>
<dbReference type="InterPro" id="IPR016032">
    <property type="entry name" value="Sig_transdc_resp-reg_C-effctor"/>
</dbReference>
<sequence>MLEGTGVTAAEEEAYRLLVRAGELDVAGLAARLPGVDAAAVAGGLAELGLVRRLPGGGERYAPNPPDVAFGPLLLHGQEALDRARSAVAELAEEHRATARRRDAGQLLEIVTGGEAIRERIRTVQLGTREELLWFCRAGHVAMPSEDNVEEYDMLARGVSYRVLYERQLLEEPGMLDDLAKGIAAGEQARSAPSLPVRLAISDRSVAICPLVPRSDGSTEPTAAIVRDSNLLTALIALFESYWASATPIQLSDGVAVAGPGAGTGPLSGDERFLLSLLVAGVTDKAIATRLGVSMRTVQRRIRDLMALASAETRMQLAWQVARRGWLA</sequence>
<keyword evidence="3" id="KW-1185">Reference proteome</keyword>